<proteinExistence type="predicted"/>
<evidence type="ECO:0000259" key="1">
    <source>
        <dbReference type="Pfam" id="PF22741"/>
    </source>
</evidence>
<dbReference type="AlphaFoldDB" id="A0A6F8PPJ0"/>
<protein>
    <submittedName>
        <fullName evidence="2">Protein-tyrosine-phosphatase</fullName>
    </submittedName>
</protein>
<dbReference type="SUPFAM" id="SSF52799">
    <property type="entry name" value="(Phosphotyrosine protein) phosphatases II"/>
    <property type="match status" value="1"/>
</dbReference>
<dbReference type="Proteomes" id="UP000501466">
    <property type="component" value="Chromosome"/>
</dbReference>
<name>A0A6F8PPJ0_9GAMM</name>
<dbReference type="RefSeq" id="WP_173291788.1">
    <property type="nucleotide sequence ID" value="NZ_AP021888.1"/>
</dbReference>
<organism evidence="2 3">
    <name type="scientific">Thiosulfativibrio zosterae</name>
    <dbReference type="NCBI Taxonomy" id="2675053"/>
    <lineage>
        <taxon>Bacteria</taxon>
        <taxon>Pseudomonadati</taxon>
        <taxon>Pseudomonadota</taxon>
        <taxon>Gammaproteobacteria</taxon>
        <taxon>Thiotrichales</taxon>
        <taxon>Piscirickettsiaceae</taxon>
        <taxon>Thiosulfativibrio</taxon>
    </lineage>
</organism>
<accession>A0A6F8PPJ0</accession>
<dbReference type="InterPro" id="IPR055214">
    <property type="entry name" value="PTP-NADK"/>
</dbReference>
<dbReference type="EMBL" id="AP021888">
    <property type="protein sequence ID" value="BBP44033.1"/>
    <property type="molecule type" value="Genomic_DNA"/>
</dbReference>
<evidence type="ECO:0000313" key="2">
    <source>
        <dbReference type="EMBL" id="BBP44033.1"/>
    </source>
</evidence>
<feature type="domain" description="DSP-PTPase phosphatase fused to NAD+ Kinase" evidence="1">
    <location>
        <begin position="57"/>
        <end position="141"/>
    </location>
</feature>
<dbReference type="Pfam" id="PF22741">
    <property type="entry name" value="PTP-NADK"/>
    <property type="match status" value="1"/>
</dbReference>
<sequence length="219" mass="25705">MYQIKTPWQRIKAHLSAWLIDHEILRVFFRNFYRISDKAYRSNHPSPGFIKTLKEKHDIKTIINLRGANKTGQYMLEKEACEKYDIKLISIPFSSRSAPWPEDIHDIFNAFDHAEYPILLHCKSGADRAGLGSALYEFYVENIPLSESKQLDIKYGHIKSSETGVLDFFIQKWTEYHLANPEVPFLTWVDTTYDYKAINAEFKASKWSNLLVNKILRRE</sequence>
<reference evidence="3" key="1">
    <citation type="submission" date="2019-11" db="EMBL/GenBank/DDBJ databases">
        <title>Isolation and characterization of two novel species in the genus Thiomicrorhabdus.</title>
        <authorList>
            <person name="Mochizuki J."/>
            <person name="Kojima H."/>
            <person name="Fukui M."/>
        </authorList>
    </citation>
    <scope>NUCLEOTIDE SEQUENCE [LARGE SCALE GENOMIC DNA]</scope>
    <source>
        <strain evidence="3">AkT22</strain>
    </source>
</reference>
<dbReference type="Gene3D" id="3.90.190.10">
    <property type="entry name" value="Protein tyrosine phosphatase superfamily"/>
    <property type="match status" value="1"/>
</dbReference>
<evidence type="ECO:0000313" key="3">
    <source>
        <dbReference type="Proteomes" id="UP000501466"/>
    </source>
</evidence>
<keyword evidence="3" id="KW-1185">Reference proteome</keyword>
<dbReference type="InterPro" id="IPR029021">
    <property type="entry name" value="Prot-tyrosine_phosphatase-like"/>
</dbReference>
<gene>
    <name evidence="2" type="primary">ctpA</name>
    <name evidence="2" type="ORF">THMIRHAT_17790</name>
</gene>
<dbReference type="KEGG" id="tzo:THMIRHAT_17790"/>